<gene>
    <name evidence="2" type="ORF">GJ744_010625</name>
</gene>
<sequence length="118" mass="13474">METNSVPRKSLRKEKGSLQRQLRGKEGWGTWEVTTIDSGPTFMEPSQIHRVKVALKLLTWLVRGKQPQSNTTLLLLRMPQPQSVQGQGSLRLLATTRCMRNWIWDGGDQAEELPLAHR</sequence>
<protein>
    <submittedName>
        <fullName evidence="2">Uncharacterized protein</fullName>
    </submittedName>
</protein>
<evidence type="ECO:0000313" key="2">
    <source>
        <dbReference type="EMBL" id="KAF7513229.1"/>
    </source>
</evidence>
<reference evidence="2" key="1">
    <citation type="submission" date="2020-02" db="EMBL/GenBank/DDBJ databases">
        <authorList>
            <person name="Palmer J.M."/>
        </authorList>
    </citation>
    <scope>NUCLEOTIDE SEQUENCE</scope>
    <source>
        <strain evidence="2">EPUS1.4</strain>
        <tissue evidence="2">Thallus</tissue>
    </source>
</reference>
<evidence type="ECO:0000256" key="1">
    <source>
        <dbReference type="SAM" id="MobiDB-lite"/>
    </source>
</evidence>
<name>A0A8H7ATF5_9EURO</name>
<proteinExistence type="predicted"/>
<organism evidence="2 3">
    <name type="scientific">Endocarpon pusillum</name>
    <dbReference type="NCBI Taxonomy" id="364733"/>
    <lineage>
        <taxon>Eukaryota</taxon>
        <taxon>Fungi</taxon>
        <taxon>Dikarya</taxon>
        <taxon>Ascomycota</taxon>
        <taxon>Pezizomycotina</taxon>
        <taxon>Eurotiomycetes</taxon>
        <taxon>Chaetothyriomycetidae</taxon>
        <taxon>Verrucariales</taxon>
        <taxon>Verrucariaceae</taxon>
        <taxon>Endocarpon</taxon>
    </lineage>
</organism>
<dbReference type="AlphaFoldDB" id="A0A8H7ATF5"/>
<evidence type="ECO:0000313" key="3">
    <source>
        <dbReference type="Proteomes" id="UP000606974"/>
    </source>
</evidence>
<dbReference type="EMBL" id="JAACFV010000007">
    <property type="protein sequence ID" value="KAF7513229.1"/>
    <property type="molecule type" value="Genomic_DNA"/>
</dbReference>
<comment type="caution">
    <text evidence="2">The sequence shown here is derived from an EMBL/GenBank/DDBJ whole genome shotgun (WGS) entry which is preliminary data.</text>
</comment>
<keyword evidence="3" id="KW-1185">Reference proteome</keyword>
<dbReference type="Proteomes" id="UP000606974">
    <property type="component" value="Unassembled WGS sequence"/>
</dbReference>
<accession>A0A8H7ATF5</accession>
<feature type="region of interest" description="Disordered" evidence="1">
    <location>
        <begin position="1"/>
        <end position="21"/>
    </location>
</feature>